<dbReference type="AlphaFoldDB" id="A0A5C8V5S1"/>
<proteinExistence type="predicted"/>
<evidence type="ECO:0000313" key="3">
    <source>
        <dbReference type="EMBL" id="TXN37414.1"/>
    </source>
</evidence>
<feature type="domain" description="DUF4440" evidence="2">
    <location>
        <begin position="36"/>
        <end position="142"/>
    </location>
</feature>
<evidence type="ECO:0000313" key="4">
    <source>
        <dbReference type="Proteomes" id="UP000321456"/>
    </source>
</evidence>
<feature type="signal peptide" evidence="1">
    <location>
        <begin position="1"/>
        <end position="18"/>
    </location>
</feature>
<evidence type="ECO:0000259" key="2">
    <source>
        <dbReference type="Pfam" id="PF14534"/>
    </source>
</evidence>
<dbReference type="InterPro" id="IPR027843">
    <property type="entry name" value="DUF4440"/>
</dbReference>
<feature type="chain" id="PRO_5022695851" evidence="1">
    <location>
        <begin position="19"/>
        <end position="169"/>
    </location>
</feature>
<organism evidence="3 4">
    <name type="scientific">Flagellimonas hymeniacidonis</name>
    <dbReference type="NCBI Taxonomy" id="2603628"/>
    <lineage>
        <taxon>Bacteria</taxon>
        <taxon>Pseudomonadati</taxon>
        <taxon>Bacteroidota</taxon>
        <taxon>Flavobacteriia</taxon>
        <taxon>Flavobacteriales</taxon>
        <taxon>Flavobacteriaceae</taxon>
        <taxon>Flagellimonas</taxon>
    </lineage>
</organism>
<dbReference type="InterPro" id="IPR032710">
    <property type="entry name" value="NTF2-like_dom_sf"/>
</dbReference>
<dbReference type="RefSeq" id="WP_147741316.1">
    <property type="nucleotide sequence ID" value="NZ_VRUR01000001.1"/>
</dbReference>
<keyword evidence="4" id="KW-1185">Reference proteome</keyword>
<evidence type="ECO:0000256" key="1">
    <source>
        <dbReference type="SAM" id="SignalP"/>
    </source>
</evidence>
<sequence length="169" mass="19363">MRKLVLLFILCFSYFGYAQVDFEQIQNEIDKTVWKPFQKAFETLDGEALNATYADEVLRVTPQGIDTENAFKAGNLKRFEKNKADGVSISLDFWFDSRHTNATTSYEVGFYSIGFTDKDGKTNYSYGQFHIVLKKIEGQWKITQDWDTATINGNPITSSDFAEKSVVKF</sequence>
<reference evidence="3 4" key="1">
    <citation type="submission" date="2019-08" db="EMBL/GenBank/DDBJ databases">
        <title>Professor.</title>
        <authorList>
            <person name="Park J.S."/>
        </authorList>
    </citation>
    <scope>NUCLEOTIDE SEQUENCE [LARGE SCALE GENOMIC DNA]</scope>
    <source>
        <strain evidence="3 4">176CP5-101</strain>
    </source>
</reference>
<dbReference type="Gene3D" id="3.10.450.50">
    <property type="match status" value="1"/>
</dbReference>
<name>A0A5C8V5S1_9FLAO</name>
<dbReference type="SUPFAM" id="SSF54427">
    <property type="entry name" value="NTF2-like"/>
    <property type="match status" value="1"/>
</dbReference>
<dbReference type="EMBL" id="VRUR01000001">
    <property type="protein sequence ID" value="TXN37414.1"/>
    <property type="molecule type" value="Genomic_DNA"/>
</dbReference>
<protein>
    <submittedName>
        <fullName evidence="3">Nuclear transport factor 2 family protein</fullName>
    </submittedName>
</protein>
<dbReference type="Proteomes" id="UP000321456">
    <property type="component" value="Unassembled WGS sequence"/>
</dbReference>
<comment type="caution">
    <text evidence="3">The sequence shown here is derived from an EMBL/GenBank/DDBJ whole genome shotgun (WGS) entry which is preliminary data.</text>
</comment>
<accession>A0A5C8V5S1</accession>
<keyword evidence="1" id="KW-0732">Signal</keyword>
<dbReference type="Pfam" id="PF14534">
    <property type="entry name" value="DUF4440"/>
    <property type="match status" value="1"/>
</dbReference>
<gene>
    <name evidence="3" type="ORF">FVB32_03770</name>
</gene>